<accession>A0A2S9QA98</accession>
<dbReference type="InterPro" id="IPR008040">
    <property type="entry name" value="Hydant_A_N"/>
</dbReference>
<feature type="domain" description="Hydantoinase/oxoprolinase N-terminal" evidence="2">
    <location>
        <begin position="5"/>
        <end position="168"/>
    </location>
</feature>
<dbReference type="AlphaFoldDB" id="A0A2S9QA98"/>
<sequence length="662" mass="68419">MAVLLGIDTGGTFTDAVLYDEEKGVLAKAKSLTTHHDLAIGVGGAVGAVLAQSAVAPAHIALVSLSTTLATNAMVEGQGGRVGLVYIGFDADDAERPDLKAALNGDPVLLIAGGHDAMGQVRAPLDEAGLAEQARALAPGLTGFAVTGRFAVLDPSHEIAAREILRRETGLPVTCGHELSARLDGPKRALTCVLNARLIHLLEALIAATEGRLAALGIAAPLMVVRGDGSLVAAEVAKAKPIETIFSGPAASAVGGAFLAGAPDALISDIGGTTTDVVVLRGARPRIDPAGALIGGFRTMVEAIAIRTCGLGGDSEVAIEQHGLDTALKLGPRRAVPLSLLAESHAELVHSTLERQLRADLPNDLFGRFALRLHPPLAELPALEAEVLARLEAGPMAADKLINNRREFNALQRLVNRRLAIMAALTPSDAAHQLGLHRAWDQAAAEKGLTLFARRRNAMGLPFAGGAEELARRIIETLTRRSAEFLLECALAEDGFREAGLSRHALAVAALDGHSGLVRIGLSLTAPVVGLGASAATYYGDIAGLVGAPSLVPEHAEVANAVGAVVGGVHVSAEVKVLQPVEGIFRVFTRSGTRDILDLGEALVHAQEAARVQAEGDARTAGAATVETSVSVDEKKVVAEGRELFVEALVTARASGRPRISV</sequence>
<name>A0A2S9QA98_9HYPH</name>
<dbReference type="OrthoDB" id="9814788at2"/>
<dbReference type="PANTHER" id="PTHR11365">
    <property type="entry name" value="5-OXOPROLINASE RELATED"/>
    <property type="match status" value="1"/>
</dbReference>
<protein>
    <submittedName>
        <fullName evidence="3">Hydantoinase</fullName>
    </submittedName>
</protein>
<dbReference type="InterPro" id="IPR043129">
    <property type="entry name" value="ATPase_NBD"/>
</dbReference>
<dbReference type="RefSeq" id="WP_105863559.1">
    <property type="nucleotide sequence ID" value="NZ_PUEJ01000006.1"/>
</dbReference>
<evidence type="ECO:0000313" key="4">
    <source>
        <dbReference type="Proteomes" id="UP000237682"/>
    </source>
</evidence>
<dbReference type="SUPFAM" id="SSF53067">
    <property type="entry name" value="Actin-like ATPase domain"/>
    <property type="match status" value="1"/>
</dbReference>
<gene>
    <name evidence="3" type="ORF">C5L14_18690</name>
</gene>
<dbReference type="Pfam" id="PF01968">
    <property type="entry name" value="Hydantoinase_A"/>
    <property type="match status" value="1"/>
</dbReference>
<dbReference type="Pfam" id="PF05378">
    <property type="entry name" value="Hydant_A_N"/>
    <property type="match status" value="1"/>
</dbReference>
<evidence type="ECO:0000259" key="2">
    <source>
        <dbReference type="Pfam" id="PF05378"/>
    </source>
</evidence>
<evidence type="ECO:0000259" key="1">
    <source>
        <dbReference type="Pfam" id="PF01968"/>
    </source>
</evidence>
<dbReference type="GO" id="GO:0017168">
    <property type="term" value="F:5-oxoprolinase (ATP-hydrolyzing) activity"/>
    <property type="evidence" value="ECO:0007669"/>
    <property type="project" value="TreeGrafter"/>
</dbReference>
<reference evidence="3 4" key="1">
    <citation type="submission" date="2018-02" db="EMBL/GenBank/DDBJ databases">
        <title>Whole genome sequencing of endophytic bacterium.</title>
        <authorList>
            <person name="Eedara R."/>
            <person name="Podile A.R."/>
        </authorList>
    </citation>
    <scope>NUCLEOTIDE SEQUENCE [LARGE SCALE GENOMIC DNA]</scope>
    <source>
        <strain evidence="3 4">RP1T</strain>
    </source>
</reference>
<dbReference type="EMBL" id="PUEJ01000006">
    <property type="protein sequence ID" value="PRH86265.1"/>
    <property type="molecule type" value="Genomic_DNA"/>
</dbReference>
<feature type="domain" description="Hydantoinase A/oxoprolinase" evidence="1">
    <location>
        <begin position="188"/>
        <end position="333"/>
    </location>
</feature>
<keyword evidence="4" id="KW-1185">Reference proteome</keyword>
<organism evidence="3 4">
    <name type="scientific">Labrys okinawensis</name>
    <dbReference type="NCBI Taxonomy" id="346911"/>
    <lineage>
        <taxon>Bacteria</taxon>
        <taxon>Pseudomonadati</taxon>
        <taxon>Pseudomonadota</taxon>
        <taxon>Alphaproteobacteria</taxon>
        <taxon>Hyphomicrobiales</taxon>
        <taxon>Xanthobacteraceae</taxon>
        <taxon>Labrys</taxon>
    </lineage>
</organism>
<evidence type="ECO:0000313" key="3">
    <source>
        <dbReference type="EMBL" id="PRH86265.1"/>
    </source>
</evidence>
<dbReference type="GO" id="GO:0005829">
    <property type="term" value="C:cytosol"/>
    <property type="evidence" value="ECO:0007669"/>
    <property type="project" value="TreeGrafter"/>
</dbReference>
<dbReference type="InterPro" id="IPR002821">
    <property type="entry name" value="Hydantoinase_A"/>
</dbReference>
<dbReference type="PANTHER" id="PTHR11365:SF2">
    <property type="entry name" value="5-OXOPROLINASE"/>
    <property type="match status" value="1"/>
</dbReference>
<proteinExistence type="predicted"/>
<comment type="caution">
    <text evidence="3">The sequence shown here is derived from an EMBL/GenBank/DDBJ whole genome shotgun (WGS) entry which is preliminary data.</text>
</comment>
<dbReference type="InterPro" id="IPR045079">
    <property type="entry name" value="Oxoprolinase-like"/>
</dbReference>
<dbReference type="GO" id="GO:0006749">
    <property type="term" value="P:glutathione metabolic process"/>
    <property type="evidence" value="ECO:0007669"/>
    <property type="project" value="TreeGrafter"/>
</dbReference>
<dbReference type="Proteomes" id="UP000237682">
    <property type="component" value="Unassembled WGS sequence"/>
</dbReference>